<sequence>MVNPFLDSFLKDANNRYNIDRDSMSHGDWMCANTKLMGKPFSFKRYPFQKAIADDMHDNMDVIKPSQVGLALDLNTPVPTPNGWSTMGALQVGDTVYDEKGQPCRVEYVSPVYTDHPCFAVTFDTGETIVADANHRWYVEWQGGSGVMRTEDMVGGDYWIPNDVDPDSPAFQDGDPFQWNIESITPVETRPVRCISVSSESHLFLAGRGRIPTHNTEVQIRKALAILKRSPGISLIFTLPNEKMYKRISKARIQPLLDDRAFRNPDAAGTKQAMSLMKIGSSWLYVTGAAEADATSINADIVFNDEIDLTSQDMLALFNSRLQGSDLRINQRFSTPTYEGYGVHKGYSVSDQMHYLIKCQACGHHQDPVFTRDFIHIPGLPDHVQDLLDLEQQLLDEGVINLDGCHVKCEKCHKPLDLGDHDNREWVAKYPSRSSFARGYQVRPFSTERLDVRYIVTQLFRYKARDNMKGFCNTVLGEVDKNGENRLTEKALELCFQISSAVPPPQEGKAYWLGIDVGQVCNLVLGVGDSMAKFDIVRWDTCRADELEGLVAKLFQRYRIVGGGIDRHPYTPTADRIRDMTNGIIMPMEYRGTKEVAEAKDATGAVSHLQINRTLVLDYISNAIKKGHVSFTGYTNQKALIIEHFRDMVRDVPEEGEAVWRKLNGKDHYFHASAFMMGAMCYHGVQLANQDYQHVGLGFDNLDAFGFESNTILPGYQPMGGDLFGGEWRANRNGKIITRHRG</sequence>
<proteinExistence type="predicted"/>
<dbReference type="Pfam" id="PF05876">
    <property type="entry name" value="GpA_ATPase"/>
    <property type="match status" value="1"/>
</dbReference>
<dbReference type="Proteomes" id="UP001223802">
    <property type="component" value="Chromosome"/>
</dbReference>
<dbReference type="KEGG" id="ope:PU634_10365"/>
<dbReference type="SUPFAM" id="SSF51294">
    <property type="entry name" value="Hedgehog/intein (Hint) domain"/>
    <property type="match status" value="1"/>
</dbReference>
<dbReference type="GO" id="GO:0016887">
    <property type="term" value="F:ATP hydrolysis activity"/>
    <property type="evidence" value="ECO:0007669"/>
    <property type="project" value="InterPro"/>
</dbReference>
<dbReference type="InterPro" id="IPR046453">
    <property type="entry name" value="GpA_ATPase"/>
</dbReference>
<evidence type="ECO:0000313" key="3">
    <source>
        <dbReference type="Proteomes" id="UP001223802"/>
    </source>
</evidence>
<accession>A0AA50QAW5</accession>
<evidence type="ECO:0000259" key="1">
    <source>
        <dbReference type="Pfam" id="PF05876"/>
    </source>
</evidence>
<keyword evidence="3" id="KW-1185">Reference proteome</keyword>
<dbReference type="Gene3D" id="2.170.16.10">
    <property type="entry name" value="Hedgehog/Intein (Hint) domain"/>
    <property type="match status" value="1"/>
</dbReference>
<protein>
    <submittedName>
        <fullName evidence="2">Phage terminase large subunit family protein</fullName>
    </submittedName>
</protein>
<dbReference type="AlphaFoldDB" id="A0AA50QAW5"/>
<feature type="domain" description="Phage terminase large subunit GpA ATPase" evidence="1">
    <location>
        <begin position="185"/>
        <end position="415"/>
    </location>
</feature>
<organism evidence="2 3">
    <name type="scientific">Oceanimonas pelagia</name>
    <dbReference type="NCBI Taxonomy" id="3028314"/>
    <lineage>
        <taxon>Bacteria</taxon>
        <taxon>Pseudomonadati</taxon>
        <taxon>Pseudomonadota</taxon>
        <taxon>Gammaproteobacteria</taxon>
        <taxon>Aeromonadales</taxon>
        <taxon>Aeromonadaceae</taxon>
        <taxon>Oceanimonas</taxon>
    </lineage>
</organism>
<evidence type="ECO:0000313" key="2">
    <source>
        <dbReference type="EMBL" id="WMC09519.1"/>
    </source>
</evidence>
<dbReference type="EMBL" id="CP118224">
    <property type="protein sequence ID" value="WMC09519.1"/>
    <property type="molecule type" value="Genomic_DNA"/>
</dbReference>
<dbReference type="RefSeq" id="WP_306760714.1">
    <property type="nucleotide sequence ID" value="NZ_CP118224.1"/>
</dbReference>
<name>A0AA50QAW5_9GAMM</name>
<gene>
    <name evidence="2" type="ORF">PU634_10365</name>
</gene>
<dbReference type="InterPro" id="IPR036844">
    <property type="entry name" value="Hint_dom_sf"/>
</dbReference>
<reference evidence="2 3" key="1">
    <citation type="submission" date="2023-02" db="EMBL/GenBank/DDBJ databases">
        <title>Complete genome sequence of a novel bacterium Oceanimonas sp. NTOU-MSR1 isolated from marine coast sediment.</title>
        <authorList>
            <person name="Yang H.-T."/>
            <person name="Chen Y.-L."/>
            <person name="Ho Y.-N."/>
        </authorList>
    </citation>
    <scope>NUCLEOTIDE SEQUENCE [LARGE SCALE GENOMIC DNA]</scope>
    <source>
        <strain evidence="2 3">NTOU-MSR1</strain>
    </source>
</reference>